<dbReference type="InterPro" id="IPR013087">
    <property type="entry name" value="Znf_C2H2_type"/>
</dbReference>
<sequence length="470" mass="52976">MSSFSRDENGNILSFTLPPPLYESTPNKTRNVNVNKKALICHVCQKTYEKEFYFNKHLLSHDSQKDSDVANESASSLNSSLNDLSLSVLSASVAPSGNNFKVPALPQNKKKVTKKPNFVCTYCLKGYMSIKAFQGHVRVHVLQDACKRFPSRDKILDSIDEIGTRALTEVSNCVACGTNGLKFKQLIGHVIAGINNSPATFKDFCTSVAEELLQPIADKMVILPSAFAGILFDKMESILSDEYLCNNFLSKLDLVDFDYDTQCNFFLEFMMNITLNIFRFISQSFRDCYPSRATQVHSLDLEQRQVIFYIGGSIMRGYLKMGRRHKNNSKWQNIVSVLKNEILCEKPEGDLDAQWTADVDRGSLLYIRAPVQEFLKRVALVVYGSEHANGSVDYEEVIIKVSKSSITNDWDDIIRDSLAEDVSLNLMNDVVTYLCKAIGRGIAKRRLNAIRQKPVINLPTRVSVAKRKKK</sequence>
<dbReference type="GO" id="GO:0008270">
    <property type="term" value="F:zinc ion binding"/>
    <property type="evidence" value="ECO:0007669"/>
    <property type="project" value="UniProtKB-KW"/>
</dbReference>
<reference evidence="3" key="1">
    <citation type="submission" date="2021-07" db="EMBL/GenBank/DDBJ databases">
        <authorList>
            <person name="Catto M.A."/>
            <person name="Jacobson A."/>
            <person name="Kennedy G."/>
            <person name="Labadie P."/>
            <person name="Hunt B.G."/>
            <person name="Srinivasan R."/>
        </authorList>
    </citation>
    <scope>NUCLEOTIDE SEQUENCE</scope>
    <source>
        <strain evidence="3">PL_HMW_Pooled</strain>
        <tissue evidence="3">Head</tissue>
    </source>
</reference>
<keyword evidence="1" id="KW-0479">Metal-binding</keyword>
<dbReference type="SUPFAM" id="SSF57667">
    <property type="entry name" value="beta-beta-alpha zinc fingers"/>
    <property type="match status" value="1"/>
</dbReference>
<evidence type="ECO:0000259" key="2">
    <source>
        <dbReference type="PROSITE" id="PS50157"/>
    </source>
</evidence>
<evidence type="ECO:0000313" key="4">
    <source>
        <dbReference type="Proteomes" id="UP001219518"/>
    </source>
</evidence>
<dbReference type="PROSITE" id="PS50157">
    <property type="entry name" value="ZINC_FINGER_C2H2_2"/>
    <property type="match status" value="2"/>
</dbReference>
<dbReference type="Gene3D" id="3.30.160.60">
    <property type="entry name" value="Classic Zinc Finger"/>
    <property type="match status" value="1"/>
</dbReference>
<keyword evidence="4" id="KW-1185">Reference proteome</keyword>
<dbReference type="PROSITE" id="PS00028">
    <property type="entry name" value="ZINC_FINGER_C2H2_1"/>
    <property type="match status" value="2"/>
</dbReference>
<gene>
    <name evidence="3" type="ORF">KUF71_014069</name>
</gene>
<dbReference type="SMART" id="SM00355">
    <property type="entry name" value="ZnF_C2H2"/>
    <property type="match status" value="2"/>
</dbReference>
<keyword evidence="1" id="KW-0862">Zinc</keyword>
<dbReference type="InterPro" id="IPR036236">
    <property type="entry name" value="Znf_C2H2_sf"/>
</dbReference>
<protein>
    <submittedName>
        <fullName evidence="3">Zinc finger and SCAN domain-containing protein 10</fullName>
    </submittedName>
</protein>
<reference evidence="3" key="2">
    <citation type="journal article" date="2023" name="BMC Genomics">
        <title>Pest status, molecular evolution, and epigenetic factors derived from the genome assembly of Frankliniella fusca, a thysanopteran phytovirus vector.</title>
        <authorList>
            <person name="Catto M.A."/>
            <person name="Labadie P.E."/>
            <person name="Jacobson A.L."/>
            <person name="Kennedy G.G."/>
            <person name="Srinivasan R."/>
            <person name="Hunt B.G."/>
        </authorList>
    </citation>
    <scope>NUCLEOTIDE SEQUENCE</scope>
    <source>
        <strain evidence="3">PL_HMW_Pooled</strain>
    </source>
</reference>
<feature type="domain" description="C2H2-type" evidence="2">
    <location>
        <begin position="118"/>
        <end position="145"/>
    </location>
</feature>
<evidence type="ECO:0000256" key="1">
    <source>
        <dbReference type="PROSITE-ProRule" id="PRU00042"/>
    </source>
</evidence>
<evidence type="ECO:0000313" key="3">
    <source>
        <dbReference type="EMBL" id="KAK3925820.1"/>
    </source>
</evidence>
<organism evidence="3 4">
    <name type="scientific">Frankliniella fusca</name>
    <dbReference type="NCBI Taxonomy" id="407009"/>
    <lineage>
        <taxon>Eukaryota</taxon>
        <taxon>Metazoa</taxon>
        <taxon>Ecdysozoa</taxon>
        <taxon>Arthropoda</taxon>
        <taxon>Hexapoda</taxon>
        <taxon>Insecta</taxon>
        <taxon>Pterygota</taxon>
        <taxon>Neoptera</taxon>
        <taxon>Paraneoptera</taxon>
        <taxon>Thysanoptera</taxon>
        <taxon>Terebrantia</taxon>
        <taxon>Thripoidea</taxon>
        <taxon>Thripidae</taxon>
        <taxon>Frankliniella</taxon>
    </lineage>
</organism>
<comment type="caution">
    <text evidence="3">The sequence shown here is derived from an EMBL/GenBank/DDBJ whole genome shotgun (WGS) entry which is preliminary data.</text>
</comment>
<dbReference type="Proteomes" id="UP001219518">
    <property type="component" value="Unassembled WGS sequence"/>
</dbReference>
<feature type="domain" description="C2H2-type" evidence="2">
    <location>
        <begin position="39"/>
        <end position="66"/>
    </location>
</feature>
<dbReference type="EMBL" id="JAHWGI010001240">
    <property type="protein sequence ID" value="KAK3925820.1"/>
    <property type="molecule type" value="Genomic_DNA"/>
</dbReference>
<dbReference type="AlphaFoldDB" id="A0AAE1LNF0"/>
<keyword evidence="1" id="KW-0863">Zinc-finger</keyword>
<accession>A0AAE1LNF0</accession>
<name>A0AAE1LNF0_9NEOP</name>
<proteinExistence type="predicted"/>